<sequence length="578" mass="63115">MAVSRHLLAVLVRASLVAATQTPRRIRDEATFLQRIRPQPPGQQIPNAMEKETATQNDRGPKEFSNFPSKPNPANGSFTVWNFNLVFSDLSAYTRRFAVDVPGDMSSCSPQGCPILFDFPGSGGDVYSQRAWTTWFKYQAHVKSKFILVTMEGSPDAVADPGQILVGNAAMSDTELVGHVSDGSTSWNVLGWGDPTPVLSREGGCNTDSTATCTHHAMDPENSYQCWRTHLEKDPESCRSTSPEERAKYSTYPMIPTKCMSASGANDWDYVRKVVQFVTGSPECRSGAGTLSGSSWCGDETRMYFTGQSMGGMASIQFAAGDGKYALPARHRPAAVVASSAGGSRNNRASLHGQVPTLLMQGSNDHIAAPVVWAGFRRSPRKTLQALTVGEPFTSMRILGNASLLKHAERILGMNGPLPTRRKPSARVRFLLQADTAWGGALLAHEAARLSERGELGCADYRGVATSICESGYMWQSFQTTVSNVAGMSVDMSKLSYAAPASVAAAAADEITMRCATLDGVPSEIRVCVYDGHHSWPWKSYKSEAWRWISKRGRVFHDFVWMDFLQGGNVRQQRPSDR</sequence>
<keyword evidence="4" id="KW-1185">Reference proteome</keyword>
<gene>
    <name evidence="3" type="ORF">PGLA1383_LOCUS32021</name>
</gene>
<evidence type="ECO:0000313" key="3">
    <source>
        <dbReference type="EMBL" id="CAE8614297.1"/>
    </source>
</evidence>
<dbReference type="Gene3D" id="3.40.50.1820">
    <property type="entry name" value="alpha/beta hydrolase"/>
    <property type="match status" value="1"/>
</dbReference>
<protein>
    <recommendedName>
        <fullName evidence="5">Feruloyl esterase</fullName>
    </recommendedName>
</protein>
<dbReference type="Proteomes" id="UP000654075">
    <property type="component" value="Unassembled WGS sequence"/>
</dbReference>
<name>A0A813FIL3_POLGL</name>
<keyword evidence="2" id="KW-0732">Signal</keyword>
<accession>A0A813FIL3</accession>
<evidence type="ECO:0000313" key="4">
    <source>
        <dbReference type="Proteomes" id="UP000654075"/>
    </source>
</evidence>
<dbReference type="InterPro" id="IPR029058">
    <property type="entry name" value="AB_hydrolase_fold"/>
</dbReference>
<dbReference type="SUPFAM" id="SSF53474">
    <property type="entry name" value="alpha/beta-Hydrolases"/>
    <property type="match status" value="1"/>
</dbReference>
<reference evidence="3" key="1">
    <citation type="submission" date="2021-02" db="EMBL/GenBank/DDBJ databases">
        <authorList>
            <person name="Dougan E. K."/>
            <person name="Rhodes N."/>
            <person name="Thang M."/>
            <person name="Chan C."/>
        </authorList>
    </citation>
    <scope>NUCLEOTIDE SEQUENCE</scope>
</reference>
<comment type="caution">
    <text evidence="3">The sequence shown here is derived from an EMBL/GenBank/DDBJ whole genome shotgun (WGS) entry which is preliminary data.</text>
</comment>
<feature type="region of interest" description="Disordered" evidence="1">
    <location>
        <begin position="38"/>
        <end position="69"/>
    </location>
</feature>
<dbReference type="EMBL" id="CAJNNV010025400">
    <property type="protein sequence ID" value="CAE8614297.1"/>
    <property type="molecule type" value="Genomic_DNA"/>
</dbReference>
<feature type="chain" id="PRO_5032935460" description="Feruloyl esterase" evidence="2">
    <location>
        <begin position="20"/>
        <end position="578"/>
    </location>
</feature>
<evidence type="ECO:0008006" key="5">
    <source>
        <dbReference type="Google" id="ProtNLM"/>
    </source>
</evidence>
<organism evidence="3 4">
    <name type="scientific">Polarella glacialis</name>
    <name type="common">Dinoflagellate</name>
    <dbReference type="NCBI Taxonomy" id="89957"/>
    <lineage>
        <taxon>Eukaryota</taxon>
        <taxon>Sar</taxon>
        <taxon>Alveolata</taxon>
        <taxon>Dinophyceae</taxon>
        <taxon>Suessiales</taxon>
        <taxon>Suessiaceae</taxon>
        <taxon>Polarella</taxon>
    </lineage>
</organism>
<dbReference type="OMA" id="GANDWDY"/>
<evidence type="ECO:0000256" key="1">
    <source>
        <dbReference type="SAM" id="MobiDB-lite"/>
    </source>
</evidence>
<proteinExistence type="predicted"/>
<dbReference type="AlphaFoldDB" id="A0A813FIL3"/>
<dbReference type="OrthoDB" id="406301at2759"/>
<evidence type="ECO:0000256" key="2">
    <source>
        <dbReference type="SAM" id="SignalP"/>
    </source>
</evidence>
<feature type="signal peptide" evidence="2">
    <location>
        <begin position="1"/>
        <end position="19"/>
    </location>
</feature>